<dbReference type="InParanoid" id="A0A1V8T2R0"/>
<dbReference type="STRING" id="1507870.A0A1V8T2R0"/>
<dbReference type="SUPFAM" id="SSF53335">
    <property type="entry name" value="S-adenosyl-L-methionine-dependent methyltransferases"/>
    <property type="match status" value="1"/>
</dbReference>
<dbReference type="InterPro" id="IPR029063">
    <property type="entry name" value="SAM-dependent_MTases_sf"/>
</dbReference>
<comment type="caution">
    <text evidence="6">The sequence shown here is derived from an EMBL/GenBank/DDBJ whole genome shotgun (WGS) entry which is preliminary data.</text>
</comment>
<protein>
    <recommendedName>
        <fullName evidence="5">Methyltransferase type 11 domain-containing protein</fullName>
    </recommendedName>
</protein>
<proteinExistence type="inferred from homology"/>
<dbReference type="OrthoDB" id="10027013at2759"/>
<dbReference type="Gene3D" id="3.40.50.150">
    <property type="entry name" value="Vaccinia Virus protein VP39"/>
    <property type="match status" value="1"/>
</dbReference>
<accession>A0A1V8T2R0</accession>
<dbReference type="Pfam" id="PF08241">
    <property type="entry name" value="Methyltransf_11"/>
    <property type="match status" value="1"/>
</dbReference>
<dbReference type="AlphaFoldDB" id="A0A1V8T2R0"/>
<dbReference type="InterPro" id="IPR051052">
    <property type="entry name" value="Diverse_substrate_MTase"/>
</dbReference>
<sequence length="342" mass="38463">MATFAKSAFNTASYATFRPVYPESLYKFVLQYHRGPKKLCVDLGCGPGIVTRKLGKHFDKTIGIDPSAGMIRQAHEGAQQDSSRDIEFWEGSAETGTAALDSGSVDLVVAAQAAHWFDQAKLWPEMQRIVRPGGTLAFWGYKDHVFVDYPHATEVMQRYAYDQHPDKLGSYWPQPGRSILQDQLRAIKPPEEDWEDVHRELYEPDTKGPYSGEGKHLMAYELSVGSCKSYVRTWSSYHGWAEAHPEAVAREKGGKGDIMDEMFDEIAKRDKIFRDDTFPVNVEWGSAVIRARKRGGPPPPSEPSERSDDLDMMNVSSVEEDAESARPARSTYYPPHGLNARD</sequence>
<dbReference type="InterPro" id="IPR013216">
    <property type="entry name" value="Methyltransf_11"/>
</dbReference>
<dbReference type="Proteomes" id="UP000192596">
    <property type="component" value="Unassembled WGS sequence"/>
</dbReference>
<evidence type="ECO:0000313" key="7">
    <source>
        <dbReference type="Proteomes" id="UP000192596"/>
    </source>
</evidence>
<dbReference type="CDD" id="cd02440">
    <property type="entry name" value="AdoMet_MTases"/>
    <property type="match status" value="1"/>
</dbReference>
<dbReference type="PANTHER" id="PTHR44942:SF4">
    <property type="entry name" value="METHYLTRANSFERASE TYPE 11 DOMAIN-CONTAINING PROTEIN"/>
    <property type="match status" value="1"/>
</dbReference>
<evidence type="ECO:0000256" key="4">
    <source>
        <dbReference type="SAM" id="MobiDB-lite"/>
    </source>
</evidence>
<name>A0A1V8T2R0_9PEZI</name>
<organism evidence="6 7">
    <name type="scientific">Cryoendolithus antarcticus</name>
    <dbReference type="NCBI Taxonomy" id="1507870"/>
    <lineage>
        <taxon>Eukaryota</taxon>
        <taxon>Fungi</taxon>
        <taxon>Dikarya</taxon>
        <taxon>Ascomycota</taxon>
        <taxon>Pezizomycotina</taxon>
        <taxon>Dothideomycetes</taxon>
        <taxon>Dothideomycetidae</taxon>
        <taxon>Cladosporiales</taxon>
        <taxon>Cladosporiaceae</taxon>
        <taxon>Cryoendolithus</taxon>
    </lineage>
</organism>
<reference evidence="7" key="1">
    <citation type="submission" date="2017-03" db="EMBL/GenBank/DDBJ databases">
        <title>Genomes of endolithic fungi from Antarctica.</title>
        <authorList>
            <person name="Coleine C."/>
            <person name="Masonjones S."/>
            <person name="Stajich J.E."/>
        </authorList>
    </citation>
    <scope>NUCLEOTIDE SEQUENCE [LARGE SCALE GENOMIC DNA]</scope>
    <source>
        <strain evidence="7">CCFEE 5527</strain>
    </source>
</reference>
<feature type="region of interest" description="Disordered" evidence="4">
    <location>
        <begin position="291"/>
        <end position="342"/>
    </location>
</feature>
<dbReference type="GO" id="GO:0008757">
    <property type="term" value="F:S-adenosylmethionine-dependent methyltransferase activity"/>
    <property type="evidence" value="ECO:0007669"/>
    <property type="project" value="InterPro"/>
</dbReference>
<keyword evidence="7" id="KW-1185">Reference proteome</keyword>
<evidence type="ECO:0000313" key="6">
    <source>
        <dbReference type="EMBL" id="OQO05551.1"/>
    </source>
</evidence>
<dbReference type="PANTHER" id="PTHR44942">
    <property type="entry name" value="METHYLTRANSF_11 DOMAIN-CONTAINING PROTEIN"/>
    <property type="match status" value="1"/>
</dbReference>
<evidence type="ECO:0000256" key="2">
    <source>
        <dbReference type="ARBA" id="ARBA00022603"/>
    </source>
</evidence>
<keyword evidence="2" id="KW-0489">Methyltransferase</keyword>
<gene>
    <name evidence="6" type="ORF">B0A48_09321</name>
</gene>
<evidence type="ECO:0000256" key="1">
    <source>
        <dbReference type="ARBA" id="ARBA00008361"/>
    </source>
</evidence>
<feature type="domain" description="Methyltransferase type 11" evidence="5">
    <location>
        <begin position="41"/>
        <end position="138"/>
    </location>
</feature>
<dbReference type="FunCoup" id="A0A1V8T2R0">
    <property type="interactions" value="1304"/>
</dbReference>
<evidence type="ECO:0000256" key="3">
    <source>
        <dbReference type="ARBA" id="ARBA00022679"/>
    </source>
</evidence>
<evidence type="ECO:0000259" key="5">
    <source>
        <dbReference type="Pfam" id="PF08241"/>
    </source>
</evidence>
<dbReference type="GO" id="GO:0032259">
    <property type="term" value="P:methylation"/>
    <property type="evidence" value="ECO:0007669"/>
    <property type="project" value="UniProtKB-KW"/>
</dbReference>
<comment type="similarity">
    <text evidence="1">Belongs to the methyltransferase superfamily.</text>
</comment>
<keyword evidence="3" id="KW-0808">Transferase</keyword>
<dbReference type="EMBL" id="NAJO01000019">
    <property type="protein sequence ID" value="OQO05551.1"/>
    <property type="molecule type" value="Genomic_DNA"/>
</dbReference>